<proteinExistence type="inferred from homology"/>
<keyword evidence="11" id="KW-1185">Reference proteome</keyword>
<dbReference type="SUPFAM" id="SSF53448">
    <property type="entry name" value="Nucleotide-diphospho-sugar transferases"/>
    <property type="match status" value="1"/>
</dbReference>
<feature type="binding site" evidence="8">
    <location>
        <position position="65"/>
    </location>
    <ligand>
        <name>GTP</name>
        <dbReference type="ChEBI" id="CHEBI:37565"/>
    </ligand>
</feature>
<evidence type="ECO:0000256" key="3">
    <source>
        <dbReference type="ARBA" id="ARBA00022723"/>
    </source>
</evidence>
<evidence type="ECO:0000256" key="7">
    <source>
        <dbReference type="ARBA" id="ARBA00023150"/>
    </source>
</evidence>
<accession>A0A8J6JKD1</accession>
<evidence type="ECO:0000313" key="11">
    <source>
        <dbReference type="Proteomes" id="UP000607645"/>
    </source>
</evidence>
<name>A0A8J6JKD1_9FIRM</name>
<feature type="binding site" evidence="8">
    <location>
        <begin position="8"/>
        <end position="10"/>
    </location>
    <ligand>
        <name>GTP</name>
        <dbReference type="ChEBI" id="CHEBI:37565"/>
    </ligand>
</feature>
<comment type="function">
    <text evidence="8">Transfers a GMP moiety from GTP to Mo-molybdopterin (Mo-MPT) cofactor (Moco or molybdenum cofactor) to form Mo-molybdopterin guanine dinucleotide (Mo-MGD) cofactor.</text>
</comment>
<evidence type="ECO:0000256" key="2">
    <source>
        <dbReference type="ARBA" id="ARBA00022679"/>
    </source>
</evidence>
<sequence length="200" mass="21666">MDTLAVILAGGQSRRMGRDKGTLPFDGVPLLEATARKYQGVFDAAAVSVDRPGRYPGLGLPELPDQRRGAGPLAGLEAAFTLTDARTVFLTAVDLPFADADLARRLVELRGNADVCIIRRGQGGREPTFAVYGRSCLPHITACLDAGERAFRAFFPLVEVRQVAEAELPGWDLDRVLLNVNRPEDYRRALDLLHQGAAGL</sequence>
<keyword evidence="10" id="KW-0548">Nucleotidyltransferase</keyword>
<comment type="subcellular location">
    <subcellularLocation>
        <location evidence="8">Cytoplasm</location>
    </subcellularLocation>
</comment>
<dbReference type="AlphaFoldDB" id="A0A8J6JKD1"/>
<dbReference type="GO" id="GO:0005737">
    <property type="term" value="C:cytoplasm"/>
    <property type="evidence" value="ECO:0007669"/>
    <property type="project" value="UniProtKB-SubCell"/>
</dbReference>
<dbReference type="EMBL" id="JACOPQ010000005">
    <property type="protein sequence ID" value="MBC5736869.1"/>
    <property type="molecule type" value="Genomic_DNA"/>
</dbReference>
<keyword evidence="7 8" id="KW-0501">Molybdenum cofactor biosynthesis</keyword>
<evidence type="ECO:0000313" key="10">
    <source>
        <dbReference type="EMBL" id="MBC5736869.1"/>
    </source>
</evidence>
<dbReference type="GO" id="GO:0046872">
    <property type="term" value="F:metal ion binding"/>
    <property type="evidence" value="ECO:0007669"/>
    <property type="project" value="UniProtKB-KW"/>
</dbReference>
<comment type="domain">
    <text evidence="8">The N-terminal domain determines nucleotide recognition and specific binding, while the C-terminal domain determines the specific binding to the target protein.</text>
</comment>
<evidence type="ECO:0000256" key="4">
    <source>
        <dbReference type="ARBA" id="ARBA00022741"/>
    </source>
</evidence>
<dbReference type="GO" id="GO:0061603">
    <property type="term" value="F:molybdenum cofactor guanylyltransferase activity"/>
    <property type="evidence" value="ECO:0007669"/>
    <property type="project" value="UniProtKB-EC"/>
</dbReference>
<feature type="binding site" evidence="8">
    <location>
        <position position="94"/>
    </location>
    <ligand>
        <name>GTP</name>
        <dbReference type="ChEBI" id="CHEBI:37565"/>
    </ligand>
</feature>
<evidence type="ECO:0000256" key="1">
    <source>
        <dbReference type="ARBA" id="ARBA00022490"/>
    </source>
</evidence>
<dbReference type="Pfam" id="PF12804">
    <property type="entry name" value="NTP_transf_3"/>
    <property type="match status" value="1"/>
</dbReference>
<dbReference type="Proteomes" id="UP000607645">
    <property type="component" value="Unassembled WGS sequence"/>
</dbReference>
<dbReference type="InterPro" id="IPR029044">
    <property type="entry name" value="Nucleotide-diphossugar_trans"/>
</dbReference>
<feature type="domain" description="MobA-like NTP transferase" evidence="9">
    <location>
        <begin position="5"/>
        <end position="152"/>
    </location>
</feature>
<comment type="similarity">
    <text evidence="8">Belongs to the MobA family.</text>
</comment>
<feature type="binding site" evidence="8">
    <location>
        <position position="94"/>
    </location>
    <ligand>
        <name>Mg(2+)</name>
        <dbReference type="ChEBI" id="CHEBI:18420"/>
    </ligand>
</feature>
<dbReference type="PANTHER" id="PTHR19136:SF81">
    <property type="entry name" value="MOLYBDENUM COFACTOR GUANYLYLTRANSFERASE"/>
    <property type="match status" value="1"/>
</dbReference>
<dbReference type="PANTHER" id="PTHR19136">
    <property type="entry name" value="MOLYBDENUM COFACTOR GUANYLYLTRANSFERASE"/>
    <property type="match status" value="1"/>
</dbReference>
<feature type="binding site" evidence="8">
    <location>
        <position position="20"/>
    </location>
    <ligand>
        <name>GTP</name>
        <dbReference type="ChEBI" id="CHEBI:37565"/>
    </ligand>
</feature>
<keyword evidence="4 8" id="KW-0547">Nucleotide-binding</keyword>
<protein>
    <recommendedName>
        <fullName evidence="8">Probable molybdenum cofactor guanylyltransferase</fullName>
        <shortName evidence="8">MoCo guanylyltransferase</shortName>
        <ecNumber evidence="8">2.7.7.77</ecNumber>
    </recommendedName>
    <alternativeName>
        <fullName evidence="8">GTP:molybdopterin guanylyltransferase</fullName>
    </alternativeName>
    <alternativeName>
        <fullName evidence="8">Mo-MPT guanylyltransferase</fullName>
    </alternativeName>
    <alternativeName>
        <fullName evidence="8">Molybdopterin guanylyltransferase</fullName>
    </alternativeName>
    <alternativeName>
        <fullName evidence="8">Molybdopterin-guanine dinucleotide synthase</fullName>
        <shortName evidence="8">MGD synthase</shortName>
    </alternativeName>
</protein>
<comment type="catalytic activity">
    <reaction evidence="8">
        <text>Mo-molybdopterin + GTP + H(+) = Mo-molybdopterin guanine dinucleotide + diphosphate</text>
        <dbReference type="Rhea" id="RHEA:34243"/>
        <dbReference type="ChEBI" id="CHEBI:15378"/>
        <dbReference type="ChEBI" id="CHEBI:33019"/>
        <dbReference type="ChEBI" id="CHEBI:37565"/>
        <dbReference type="ChEBI" id="CHEBI:71302"/>
        <dbReference type="ChEBI" id="CHEBI:71310"/>
        <dbReference type="EC" id="2.7.7.77"/>
    </reaction>
</comment>
<comment type="cofactor">
    <cofactor evidence="8">
        <name>Mg(2+)</name>
        <dbReference type="ChEBI" id="CHEBI:18420"/>
    </cofactor>
</comment>
<keyword evidence="5 8" id="KW-0460">Magnesium</keyword>
<dbReference type="RefSeq" id="WP_155152086.1">
    <property type="nucleotide sequence ID" value="NZ_JACOPQ010000005.1"/>
</dbReference>
<dbReference type="InterPro" id="IPR025877">
    <property type="entry name" value="MobA-like_NTP_Trfase"/>
</dbReference>
<keyword evidence="2 8" id="KW-0808">Transferase</keyword>
<dbReference type="CDD" id="cd02503">
    <property type="entry name" value="MobA"/>
    <property type="match status" value="1"/>
</dbReference>
<gene>
    <name evidence="8" type="primary">mobA</name>
    <name evidence="10" type="ORF">H8S62_07560</name>
</gene>
<dbReference type="Gene3D" id="3.90.550.10">
    <property type="entry name" value="Spore Coat Polysaccharide Biosynthesis Protein SpsA, Chain A"/>
    <property type="match status" value="1"/>
</dbReference>
<reference evidence="10" key="1">
    <citation type="submission" date="2020-08" db="EMBL/GenBank/DDBJ databases">
        <title>Genome public.</title>
        <authorList>
            <person name="Liu C."/>
            <person name="Sun Q."/>
        </authorList>
    </citation>
    <scope>NUCLEOTIDE SEQUENCE</scope>
    <source>
        <strain evidence="10">NSJ-52</strain>
    </source>
</reference>
<organism evidence="10 11">
    <name type="scientific">Lawsonibacter faecis</name>
    <dbReference type="NCBI Taxonomy" id="2763052"/>
    <lineage>
        <taxon>Bacteria</taxon>
        <taxon>Bacillati</taxon>
        <taxon>Bacillota</taxon>
        <taxon>Clostridia</taxon>
        <taxon>Eubacteriales</taxon>
        <taxon>Oscillospiraceae</taxon>
        <taxon>Lawsonibacter</taxon>
    </lineage>
</organism>
<dbReference type="GO" id="GO:1902758">
    <property type="term" value="P:bis(molybdopterin guanine dinucleotide)molybdenum biosynthetic process"/>
    <property type="evidence" value="ECO:0007669"/>
    <property type="project" value="TreeGrafter"/>
</dbReference>
<dbReference type="EC" id="2.7.7.77" evidence="8"/>
<evidence type="ECO:0000256" key="5">
    <source>
        <dbReference type="ARBA" id="ARBA00022842"/>
    </source>
</evidence>
<dbReference type="InterPro" id="IPR013482">
    <property type="entry name" value="Molybde_CF_guanTrfase"/>
</dbReference>
<dbReference type="HAMAP" id="MF_00316">
    <property type="entry name" value="MobA"/>
    <property type="match status" value="1"/>
</dbReference>
<evidence type="ECO:0000259" key="9">
    <source>
        <dbReference type="Pfam" id="PF12804"/>
    </source>
</evidence>
<keyword evidence="1 8" id="KW-0963">Cytoplasm</keyword>
<evidence type="ECO:0000256" key="8">
    <source>
        <dbReference type="HAMAP-Rule" id="MF_00316"/>
    </source>
</evidence>
<evidence type="ECO:0000256" key="6">
    <source>
        <dbReference type="ARBA" id="ARBA00023134"/>
    </source>
</evidence>
<comment type="caution">
    <text evidence="10">The sequence shown here is derived from an EMBL/GenBank/DDBJ whole genome shotgun (WGS) entry which is preliminary data.</text>
</comment>
<keyword evidence="3 8" id="KW-0479">Metal-binding</keyword>
<keyword evidence="6 8" id="KW-0342">GTP-binding</keyword>
<comment type="caution">
    <text evidence="8">Lacks conserved residue(s) required for the propagation of feature annotation.</text>
</comment>
<dbReference type="GO" id="GO:0005525">
    <property type="term" value="F:GTP binding"/>
    <property type="evidence" value="ECO:0007669"/>
    <property type="project" value="UniProtKB-UniRule"/>
</dbReference>